<evidence type="ECO:0000256" key="2">
    <source>
        <dbReference type="ARBA" id="ARBA00023002"/>
    </source>
</evidence>
<protein>
    <submittedName>
        <fullName evidence="4">D-amino-acid oxidase</fullName>
    </submittedName>
</protein>
<dbReference type="GO" id="GO:0008718">
    <property type="term" value="F:D-amino-acid dehydrogenase activity"/>
    <property type="evidence" value="ECO:0007669"/>
    <property type="project" value="TreeGrafter"/>
</dbReference>
<sequence>MSPLVHRIPSDETLPETVDVAVIGGGIIGAAAAYFLSKRKLTVALVEKGWIGGEQSSRNWGWCRQQNRDPRELPLAMKGMQLWDRLGEEIGQDLGFRRSGLVYATTLPENMAQWERWRTVARQFGVDTRMLSAAEAKAMTPGSTANWIGGVYSPTDGKAEPSLAAPVLAQGARSNGAVVLQDCAARGLDITNGTVTGVITERGLIRTNTVLCAGGAWASMFCRRHGVDLPQAGVRTTILRTKPTTDIAQGGLYTPEVAFTRRLDGGYSIAISGRGTLEVTPQGMRYAPRFIPMFRKHVKALHFGIGRSFFEGPEAIARWAFDQVSPFERIRVLDPAPDKKMAHLTLARAKALYPALANVEVAETWGAWIDSTPDATPVISQVPPLPGFFVAAGFSGHGFGLGPAAGHLAADLISGDTPLVDPRPFRYSRFSDKSDLGPPGGL</sequence>
<geneLocation type="plasmid" evidence="4">
    <name>unnamed2</name>
</geneLocation>
<proteinExistence type="inferred from homology"/>
<dbReference type="AlphaFoldDB" id="A0A1B2EXS0"/>
<keyword evidence="2" id="KW-0560">Oxidoreductase</keyword>
<keyword evidence="4" id="KW-0614">Plasmid</keyword>
<evidence type="ECO:0000259" key="3">
    <source>
        <dbReference type="Pfam" id="PF01266"/>
    </source>
</evidence>
<dbReference type="Gene3D" id="3.30.9.10">
    <property type="entry name" value="D-Amino Acid Oxidase, subunit A, domain 2"/>
    <property type="match status" value="1"/>
</dbReference>
<organism evidence="4">
    <name type="scientific">Microvirga ossetica</name>
    <dbReference type="NCBI Taxonomy" id="1882682"/>
    <lineage>
        <taxon>Bacteria</taxon>
        <taxon>Pseudomonadati</taxon>
        <taxon>Pseudomonadota</taxon>
        <taxon>Alphaproteobacteria</taxon>
        <taxon>Hyphomicrobiales</taxon>
        <taxon>Methylobacteriaceae</taxon>
        <taxon>Microvirga</taxon>
    </lineage>
</organism>
<dbReference type="GO" id="GO:0055130">
    <property type="term" value="P:D-alanine catabolic process"/>
    <property type="evidence" value="ECO:0007669"/>
    <property type="project" value="TreeGrafter"/>
</dbReference>
<dbReference type="PANTHER" id="PTHR13847:SF280">
    <property type="entry name" value="D-AMINO ACID DEHYDROGENASE"/>
    <property type="match status" value="1"/>
</dbReference>
<comment type="similarity">
    <text evidence="1">Belongs to the DadA oxidoreductase family.</text>
</comment>
<dbReference type="InterPro" id="IPR006076">
    <property type="entry name" value="FAD-dep_OxRdtase"/>
</dbReference>
<dbReference type="GO" id="GO:0005737">
    <property type="term" value="C:cytoplasm"/>
    <property type="evidence" value="ECO:0007669"/>
    <property type="project" value="TreeGrafter"/>
</dbReference>
<dbReference type="OrthoDB" id="9787190at2"/>
<reference evidence="4" key="1">
    <citation type="submission" date="2016-07" db="EMBL/GenBank/DDBJ databases">
        <title>Microvirga ossetica sp. nov. a new species of rhizobia isolated from root nodules of the legume species Vicia alpestris Steven originated from North Ossetia region in the Caucasus.</title>
        <authorList>
            <person name="Safronova V.I."/>
            <person name="Kuznetsova I.G."/>
            <person name="Sazanova A.L."/>
            <person name="Belimov A."/>
            <person name="Andronov E."/>
            <person name="Osledkin Y.S."/>
            <person name="Onishchuk O.P."/>
            <person name="Kurchak O.N."/>
            <person name="Shaposhnikov A.I."/>
            <person name="Willems A."/>
            <person name="Tikhonovich I.A."/>
        </authorList>
    </citation>
    <scope>NUCLEOTIDE SEQUENCE [LARGE SCALE GENOMIC DNA]</scope>
    <source>
        <strain evidence="4">V5/3M</strain>
        <plasmid evidence="4">unnamed2</plasmid>
    </source>
</reference>
<evidence type="ECO:0000256" key="1">
    <source>
        <dbReference type="ARBA" id="ARBA00009410"/>
    </source>
</evidence>
<dbReference type="Gene3D" id="3.50.50.60">
    <property type="entry name" value="FAD/NAD(P)-binding domain"/>
    <property type="match status" value="1"/>
</dbReference>
<dbReference type="InterPro" id="IPR036188">
    <property type="entry name" value="FAD/NAD-bd_sf"/>
</dbReference>
<dbReference type="EMBL" id="CP016619">
    <property type="protein sequence ID" value="ANY84746.1"/>
    <property type="molecule type" value="Genomic_DNA"/>
</dbReference>
<feature type="domain" description="FAD dependent oxidoreductase" evidence="3">
    <location>
        <begin position="19"/>
        <end position="412"/>
    </location>
</feature>
<accession>A0A1B2EXS0</accession>
<dbReference type="Pfam" id="PF01266">
    <property type="entry name" value="DAO"/>
    <property type="match status" value="1"/>
</dbReference>
<dbReference type="GO" id="GO:0005886">
    <property type="term" value="C:plasma membrane"/>
    <property type="evidence" value="ECO:0007669"/>
    <property type="project" value="TreeGrafter"/>
</dbReference>
<name>A0A1B2EXS0_9HYPH</name>
<dbReference type="SUPFAM" id="SSF51905">
    <property type="entry name" value="FAD/NAD(P)-binding domain"/>
    <property type="match status" value="1"/>
</dbReference>
<evidence type="ECO:0000313" key="4">
    <source>
        <dbReference type="EMBL" id="ANY84746.1"/>
    </source>
</evidence>
<dbReference type="PANTHER" id="PTHR13847">
    <property type="entry name" value="SARCOSINE DEHYDROGENASE-RELATED"/>
    <property type="match status" value="1"/>
</dbReference>
<dbReference type="RefSeq" id="WP_099515613.1">
    <property type="nucleotide sequence ID" value="NZ_CP016619.1"/>
</dbReference>
<dbReference type="KEGG" id="moc:BB934_42125"/>
<gene>
    <name evidence="4" type="ORF">BB934_42125</name>
</gene>